<protein>
    <submittedName>
        <fullName evidence="6">ABC transporter ATPase subunit</fullName>
    </submittedName>
</protein>
<evidence type="ECO:0000256" key="3">
    <source>
        <dbReference type="ARBA" id="ARBA00023186"/>
    </source>
</evidence>
<gene>
    <name evidence="6" type="ordered locus">REQ_26540</name>
</gene>
<dbReference type="PRINTS" id="PR00300">
    <property type="entry name" value="CLPPROTEASEA"/>
</dbReference>
<dbReference type="SMART" id="SM00382">
    <property type="entry name" value="AAA"/>
    <property type="match status" value="1"/>
</dbReference>
<dbReference type="PANTHER" id="PTHR11638:SF18">
    <property type="entry name" value="HEAT SHOCK PROTEIN 104"/>
    <property type="match status" value="1"/>
</dbReference>
<feature type="domain" description="Clp ATPase C-terminal" evidence="5">
    <location>
        <begin position="250"/>
        <end position="341"/>
    </location>
</feature>
<dbReference type="GO" id="GO:0005524">
    <property type="term" value="F:ATP binding"/>
    <property type="evidence" value="ECO:0007669"/>
    <property type="project" value="UniProtKB-KW"/>
</dbReference>
<feature type="domain" description="AAA+ ATPase" evidence="4">
    <location>
        <begin position="69"/>
        <end position="214"/>
    </location>
</feature>
<dbReference type="InterPro" id="IPR050130">
    <property type="entry name" value="ClpA_ClpB"/>
</dbReference>
<evidence type="ECO:0000313" key="7">
    <source>
        <dbReference type="Proteomes" id="UP000006892"/>
    </source>
</evidence>
<dbReference type="Pfam" id="PF10431">
    <property type="entry name" value="ClpB_D2-small"/>
    <property type="match status" value="1"/>
</dbReference>
<keyword evidence="1" id="KW-0547">Nucleotide-binding</keyword>
<dbReference type="Gene3D" id="3.40.50.300">
    <property type="entry name" value="P-loop containing nucleotide triphosphate hydrolases"/>
    <property type="match status" value="1"/>
</dbReference>
<dbReference type="InterPro" id="IPR019489">
    <property type="entry name" value="Clp_ATPase_C"/>
</dbReference>
<accession>A0A3S5Y806</accession>
<dbReference type="CDD" id="cd19499">
    <property type="entry name" value="RecA-like_ClpB_Hsp104-like"/>
    <property type="match status" value="1"/>
</dbReference>
<proteinExistence type="predicted"/>
<evidence type="ECO:0000313" key="6">
    <source>
        <dbReference type="EMBL" id="CBH48679.1"/>
    </source>
</evidence>
<evidence type="ECO:0000259" key="4">
    <source>
        <dbReference type="SMART" id="SM00382"/>
    </source>
</evidence>
<name>A0A3S5Y806_RHOH1</name>
<dbReference type="GO" id="GO:0034605">
    <property type="term" value="P:cellular response to heat"/>
    <property type="evidence" value="ECO:0007669"/>
    <property type="project" value="TreeGrafter"/>
</dbReference>
<dbReference type="InterPro" id="IPR001270">
    <property type="entry name" value="ClpA/B"/>
</dbReference>
<evidence type="ECO:0000256" key="2">
    <source>
        <dbReference type="ARBA" id="ARBA00022840"/>
    </source>
</evidence>
<evidence type="ECO:0000256" key="1">
    <source>
        <dbReference type="ARBA" id="ARBA00022741"/>
    </source>
</evidence>
<dbReference type="PANTHER" id="PTHR11638">
    <property type="entry name" value="ATP-DEPENDENT CLP PROTEASE"/>
    <property type="match status" value="1"/>
</dbReference>
<dbReference type="Proteomes" id="UP001154400">
    <property type="component" value="Chromosome"/>
</dbReference>
<keyword evidence="3" id="KW-0143">Chaperone</keyword>
<dbReference type="AlphaFoldDB" id="A0A3S5Y806"/>
<reference evidence="6" key="1">
    <citation type="journal article" date="2010" name="PLoS Genet.">
        <title>The genome of a pathogenic rhodococcus: cooptive virulence underpinned by key gene acquisitions.</title>
        <authorList>
            <person name="Letek M."/>
            <person name="Gonzalez P."/>
            <person name="Macarthur I."/>
            <person name="Rodriguez H."/>
            <person name="Freeman T.C."/>
            <person name="Valero-Rello A."/>
            <person name="Blanco M."/>
            <person name="Buckley T."/>
            <person name="Cherevach I."/>
            <person name="Fahey R."/>
            <person name="Hapeshi A."/>
            <person name="Holdstock J."/>
            <person name="Leadon D."/>
            <person name="Navas J."/>
            <person name="Ocampo A."/>
            <person name="Quail M.A."/>
            <person name="Sanders M."/>
            <person name="Scortti M.M."/>
            <person name="Prescott J.F."/>
            <person name="Fogarty U."/>
            <person name="Meijer W.G."/>
            <person name="Parkhill J."/>
            <person name="Bentley S.D."/>
            <person name="Vazquez-Boland J.A."/>
        </authorList>
    </citation>
    <scope>NUCLEOTIDE SEQUENCE [LARGE SCALE GENOMIC DNA]</scope>
    <source>
        <strain evidence="6 7">103S</strain>
    </source>
</reference>
<dbReference type="GO" id="GO:0005737">
    <property type="term" value="C:cytoplasm"/>
    <property type="evidence" value="ECO:0007669"/>
    <property type="project" value="TreeGrafter"/>
</dbReference>
<dbReference type="InterPro" id="IPR027417">
    <property type="entry name" value="P-loop_NTPase"/>
</dbReference>
<dbReference type="RefSeq" id="WP_013416266.1">
    <property type="nucleotide sequence ID" value="NC_014659.1"/>
</dbReference>
<dbReference type="InterPro" id="IPR003959">
    <property type="entry name" value="ATPase_AAA_core"/>
</dbReference>
<dbReference type="SUPFAM" id="SSF52540">
    <property type="entry name" value="P-loop containing nucleoside triphosphate hydrolases"/>
    <property type="match status" value="1"/>
</dbReference>
<sequence length="344" mass="37379">MPYLTDMFHEQNRAPTDVVAPSLRPVGAFDPTALTDRLGSRIVGQRNAIDAVVRAVSLASVGANDPSRPLANILLTGPTGVGKTELVRQVAAALRSGPDDMCRIDMNALAQEHYAASFSGAPPGYAGSKESFTLFDRGAIEGDPYTPGIVLFDEVEKADTTVLRALLQILDHGVLQLANGQQTISFRNSYVFLTSNLGSVELAARRRTLWGRLGRRHPPDDEKVVRRAVERFFDPEFFNRLDETVVLNGLDDATAREVAGLEIDVVARRLARRSISVEIGPDVVALLCGQGFDPVYGARGLRRTVRTVLADPIAAAVLEHRPVGSEPLHLRTRVTAGRVRVTRS</sequence>
<dbReference type="KEGG" id="req:REQ_26540"/>
<dbReference type="Gene3D" id="1.10.8.60">
    <property type="match status" value="1"/>
</dbReference>
<organism evidence="6">
    <name type="scientific">Rhodococcus hoagii (strain 103S)</name>
    <name type="common">Rhodococcus equi</name>
    <dbReference type="NCBI Taxonomy" id="685727"/>
    <lineage>
        <taxon>Bacteria</taxon>
        <taxon>Bacillati</taxon>
        <taxon>Actinomycetota</taxon>
        <taxon>Actinomycetes</taxon>
        <taxon>Mycobacteriales</taxon>
        <taxon>Nocardiaceae</taxon>
        <taxon>Prescottella</taxon>
    </lineage>
</organism>
<keyword evidence="2" id="KW-0067">ATP-binding</keyword>
<dbReference type="EMBL" id="FN563149">
    <property type="protein sequence ID" value="CBH48679.1"/>
    <property type="molecule type" value="Genomic_DNA"/>
</dbReference>
<dbReference type="SMART" id="SM01086">
    <property type="entry name" value="ClpB_D2-small"/>
    <property type="match status" value="1"/>
</dbReference>
<dbReference type="Pfam" id="PF07724">
    <property type="entry name" value="AAA_2"/>
    <property type="match status" value="1"/>
</dbReference>
<evidence type="ECO:0000259" key="5">
    <source>
        <dbReference type="SMART" id="SM01086"/>
    </source>
</evidence>
<dbReference type="GO" id="GO:0016887">
    <property type="term" value="F:ATP hydrolysis activity"/>
    <property type="evidence" value="ECO:0007669"/>
    <property type="project" value="InterPro"/>
</dbReference>
<dbReference type="InterPro" id="IPR003593">
    <property type="entry name" value="AAA+_ATPase"/>
</dbReference>